<evidence type="ECO:0000256" key="2">
    <source>
        <dbReference type="ARBA" id="ARBA00022723"/>
    </source>
</evidence>
<comment type="cofactor">
    <cofactor evidence="1">
        <name>Mg(2+)</name>
        <dbReference type="ChEBI" id="CHEBI:18420"/>
    </cofactor>
</comment>
<dbReference type="InterPro" id="IPR047198">
    <property type="entry name" value="DDP-like_NUDIX"/>
</dbReference>
<dbReference type="InterPro" id="IPR000086">
    <property type="entry name" value="NUDIX_hydrolase_dom"/>
</dbReference>
<dbReference type="GO" id="GO:0016462">
    <property type="term" value="F:pyrophosphatase activity"/>
    <property type="evidence" value="ECO:0007669"/>
    <property type="project" value="InterPro"/>
</dbReference>
<reference evidence="6 7" key="1">
    <citation type="submission" date="2017-10" db="EMBL/GenBank/DDBJ databases">
        <title>Novel microbial diversity and functional potential in the marine mammal oral microbiome.</title>
        <authorList>
            <person name="Dudek N.K."/>
            <person name="Sun C.L."/>
            <person name="Burstein D."/>
            <person name="Kantor R.S."/>
            <person name="Aliaga Goltsman D.S."/>
            <person name="Bik E.M."/>
            <person name="Thomas B.C."/>
            <person name="Banfield J.F."/>
            <person name="Relman D.A."/>
        </authorList>
    </citation>
    <scope>NUCLEOTIDE SEQUENCE [LARGE SCALE GENOMIC DNA]</scope>
    <source>
        <strain evidence="6">DOLJORAL78_47_16</strain>
    </source>
</reference>
<evidence type="ECO:0000256" key="3">
    <source>
        <dbReference type="ARBA" id="ARBA00022801"/>
    </source>
</evidence>
<dbReference type="Proteomes" id="UP000230821">
    <property type="component" value="Unassembled WGS sequence"/>
</dbReference>
<dbReference type="SUPFAM" id="SSF55811">
    <property type="entry name" value="Nudix"/>
    <property type="match status" value="1"/>
</dbReference>
<dbReference type="GO" id="GO:0046872">
    <property type="term" value="F:metal ion binding"/>
    <property type="evidence" value="ECO:0007669"/>
    <property type="project" value="UniProtKB-KW"/>
</dbReference>
<evidence type="ECO:0000259" key="5">
    <source>
        <dbReference type="PROSITE" id="PS51462"/>
    </source>
</evidence>
<dbReference type="PANTHER" id="PTHR12629:SF0">
    <property type="entry name" value="DIPHOSPHOINOSITOL-POLYPHOSPHATE DIPHOSPHATASE"/>
    <property type="match status" value="1"/>
</dbReference>
<sequence length="144" mass="16816">MEQKAAWWYKQSGVIPYRIRTIELSNTPEFEVLLITSRKRKRWIIPKGIIEPNLTPQASAEKEAIEEAGVAGNASERSLGSYTHKKWRGTCHIEVFPLEVTEEFETWPESTFRDRKWMSIEEAVELLDNDELKSIFKKLKTLFS</sequence>
<organism evidence="6 7">
    <name type="scientific">candidate division KSB3 bacterium</name>
    <dbReference type="NCBI Taxonomy" id="2044937"/>
    <lineage>
        <taxon>Bacteria</taxon>
        <taxon>candidate division KSB3</taxon>
    </lineage>
</organism>
<feature type="domain" description="Nudix hydrolase" evidence="5">
    <location>
        <begin position="7"/>
        <end position="140"/>
    </location>
</feature>
<name>A0A2G6KD75_9BACT</name>
<evidence type="ECO:0000256" key="4">
    <source>
        <dbReference type="ARBA" id="ARBA00022842"/>
    </source>
</evidence>
<dbReference type="InterPro" id="IPR015797">
    <property type="entry name" value="NUDIX_hydrolase-like_dom_sf"/>
</dbReference>
<evidence type="ECO:0000256" key="1">
    <source>
        <dbReference type="ARBA" id="ARBA00001946"/>
    </source>
</evidence>
<dbReference type="CDD" id="cd04666">
    <property type="entry name" value="NUDIX_DIPP2_like_Nudt4"/>
    <property type="match status" value="1"/>
</dbReference>
<evidence type="ECO:0000313" key="6">
    <source>
        <dbReference type="EMBL" id="PIE33585.1"/>
    </source>
</evidence>
<gene>
    <name evidence="6" type="ORF">CSA56_10725</name>
</gene>
<dbReference type="Pfam" id="PF00293">
    <property type="entry name" value="NUDIX"/>
    <property type="match status" value="1"/>
</dbReference>
<comment type="caution">
    <text evidence="6">The sequence shown here is derived from an EMBL/GenBank/DDBJ whole genome shotgun (WGS) entry which is preliminary data.</text>
</comment>
<dbReference type="GO" id="GO:0005737">
    <property type="term" value="C:cytoplasm"/>
    <property type="evidence" value="ECO:0007669"/>
    <property type="project" value="TreeGrafter"/>
</dbReference>
<dbReference type="Gene3D" id="3.90.79.10">
    <property type="entry name" value="Nucleoside Triphosphate Pyrophosphohydrolase"/>
    <property type="match status" value="1"/>
</dbReference>
<keyword evidence="2" id="KW-0479">Metal-binding</keyword>
<evidence type="ECO:0000313" key="7">
    <source>
        <dbReference type="Proteomes" id="UP000230821"/>
    </source>
</evidence>
<dbReference type="PANTHER" id="PTHR12629">
    <property type="entry name" value="DIPHOSPHOINOSITOL POLYPHOSPHATE PHOSPHOHYDROLASE"/>
    <property type="match status" value="1"/>
</dbReference>
<keyword evidence="4" id="KW-0460">Magnesium</keyword>
<keyword evidence="3 6" id="KW-0378">Hydrolase</keyword>
<accession>A0A2G6KD75</accession>
<protein>
    <submittedName>
        <fullName evidence="6">NUDIX hydrolase</fullName>
    </submittedName>
</protein>
<proteinExistence type="predicted"/>
<dbReference type="AlphaFoldDB" id="A0A2G6KD75"/>
<dbReference type="EMBL" id="PDSK01000096">
    <property type="protein sequence ID" value="PIE33585.1"/>
    <property type="molecule type" value="Genomic_DNA"/>
</dbReference>
<dbReference type="PROSITE" id="PS51462">
    <property type="entry name" value="NUDIX"/>
    <property type="match status" value="1"/>
</dbReference>